<dbReference type="EMBL" id="BAAANY010000009">
    <property type="protein sequence ID" value="GAA1677342.1"/>
    <property type="molecule type" value="Genomic_DNA"/>
</dbReference>
<gene>
    <name evidence="2" type="ORF">GCM10009765_28310</name>
</gene>
<organism evidence="2 3">
    <name type="scientific">Fodinicola feengrottensis</name>
    <dbReference type="NCBI Taxonomy" id="435914"/>
    <lineage>
        <taxon>Bacteria</taxon>
        <taxon>Bacillati</taxon>
        <taxon>Actinomycetota</taxon>
        <taxon>Actinomycetes</taxon>
        <taxon>Mycobacteriales</taxon>
        <taxon>Fodinicola</taxon>
    </lineage>
</organism>
<evidence type="ECO:0000313" key="2">
    <source>
        <dbReference type="EMBL" id="GAA1677342.1"/>
    </source>
</evidence>
<name>A0ABN2GV63_9ACTN</name>
<accession>A0ABN2GV63</accession>
<evidence type="ECO:0000313" key="3">
    <source>
        <dbReference type="Proteomes" id="UP001500618"/>
    </source>
</evidence>
<keyword evidence="1" id="KW-1133">Transmembrane helix</keyword>
<protein>
    <recommendedName>
        <fullName evidence="4">DUF2568 domain-containing protein</fullName>
    </recommendedName>
</protein>
<dbReference type="Pfam" id="PF10823">
    <property type="entry name" value="DUF2568"/>
    <property type="match status" value="1"/>
</dbReference>
<reference evidence="2 3" key="1">
    <citation type="journal article" date="2019" name="Int. J. Syst. Evol. Microbiol.">
        <title>The Global Catalogue of Microorganisms (GCM) 10K type strain sequencing project: providing services to taxonomists for standard genome sequencing and annotation.</title>
        <authorList>
            <consortium name="The Broad Institute Genomics Platform"/>
            <consortium name="The Broad Institute Genome Sequencing Center for Infectious Disease"/>
            <person name="Wu L."/>
            <person name="Ma J."/>
        </authorList>
    </citation>
    <scope>NUCLEOTIDE SEQUENCE [LARGE SCALE GENOMIC DNA]</scope>
    <source>
        <strain evidence="2 3">JCM 14718</strain>
    </source>
</reference>
<keyword evidence="3" id="KW-1185">Reference proteome</keyword>
<sequence length="113" mass="11540">MTEVLEKINPPVRAVLEICALVSLGLVGFQFGPGLIGSLVFAALLPVAAAVAWAMFCSPKATMPLSLAGRITVEAVIFGCAAVGLALTGRLILGGLFAIVALLSGAFKHYIDG</sequence>
<dbReference type="RefSeq" id="WP_344310525.1">
    <property type="nucleotide sequence ID" value="NZ_BAAANY010000009.1"/>
</dbReference>
<evidence type="ECO:0000256" key="1">
    <source>
        <dbReference type="SAM" id="Phobius"/>
    </source>
</evidence>
<dbReference type="Proteomes" id="UP001500618">
    <property type="component" value="Unassembled WGS sequence"/>
</dbReference>
<proteinExistence type="predicted"/>
<dbReference type="InterPro" id="IPR021214">
    <property type="entry name" value="DUF2568"/>
</dbReference>
<feature type="transmembrane region" description="Helical" evidence="1">
    <location>
        <begin position="35"/>
        <end position="55"/>
    </location>
</feature>
<keyword evidence="1" id="KW-0472">Membrane</keyword>
<keyword evidence="1" id="KW-0812">Transmembrane</keyword>
<feature type="transmembrane region" description="Helical" evidence="1">
    <location>
        <begin position="12"/>
        <end position="29"/>
    </location>
</feature>
<evidence type="ECO:0008006" key="4">
    <source>
        <dbReference type="Google" id="ProtNLM"/>
    </source>
</evidence>
<comment type="caution">
    <text evidence="2">The sequence shown here is derived from an EMBL/GenBank/DDBJ whole genome shotgun (WGS) entry which is preliminary data.</text>
</comment>